<dbReference type="Proteomes" id="UP000663851">
    <property type="component" value="Unassembled WGS sequence"/>
</dbReference>
<dbReference type="AlphaFoldDB" id="A0A819W5X7"/>
<feature type="compositionally biased region" description="Polar residues" evidence="1">
    <location>
        <begin position="314"/>
        <end position="328"/>
    </location>
</feature>
<feature type="region of interest" description="Disordered" evidence="1">
    <location>
        <begin position="292"/>
        <end position="328"/>
    </location>
</feature>
<gene>
    <name evidence="3" type="ORF">HFQ381_LOCUS2377</name>
    <name evidence="2" type="ORF">LUA448_LOCUS4792</name>
</gene>
<feature type="region of interest" description="Disordered" evidence="1">
    <location>
        <begin position="144"/>
        <end position="194"/>
    </location>
</feature>
<feature type="region of interest" description="Disordered" evidence="1">
    <location>
        <begin position="388"/>
        <end position="416"/>
    </location>
</feature>
<accession>A0A819W5X7</accession>
<dbReference type="EMBL" id="CAJNYD010000369">
    <property type="protein sequence ID" value="CAF3250290.1"/>
    <property type="molecule type" value="Genomic_DNA"/>
</dbReference>
<evidence type="ECO:0000256" key="1">
    <source>
        <dbReference type="SAM" id="MobiDB-lite"/>
    </source>
</evidence>
<protein>
    <submittedName>
        <fullName evidence="3">Uncharacterized protein</fullName>
    </submittedName>
</protein>
<feature type="region of interest" description="Disordered" evidence="1">
    <location>
        <begin position="1"/>
        <end position="52"/>
    </location>
</feature>
<proteinExistence type="predicted"/>
<dbReference type="Proteomes" id="UP000663833">
    <property type="component" value="Unassembled WGS sequence"/>
</dbReference>
<comment type="caution">
    <text evidence="3">The sequence shown here is derived from an EMBL/GenBank/DDBJ whole genome shotgun (WGS) entry which is preliminary data.</text>
</comment>
<name>A0A819W5X7_9BILA</name>
<reference evidence="3" key="1">
    <citation type="submission" date="2021-02" db="EMBL/GenBank/DDBJ databases">
        <authorList>
            <person name="Nowell W R."/>
        </authorList>
    </citation>
    <scope>NUCLEOTIDE SEQUENCE</scope>
</reference>
<organism evidence="3 4">
    <name type="scientific">Rotaria socialis</name>
    <dbReference type="NCBI Taxonomy" id="392032"/>
    <lineage>
        <taxon>Eukaryota</taxon>
        <taxon>Metazoa</taxon>
        <taxon>Spiralia</taxon>
        <taxon>Gnathifera</taxon>
        <taxon>Rotifera</taxon>
        <taxon>Eurotatoria</taxon>
        <taxon>Bdelloidea</taxon>
        <taxon>Philodinida</taxon>
        <taxon>Philodinidae</taxon>
        <taxon>Rotaria</taxon>
    </lineage>
</organism>
<evidence type="ECO:0000313" key="3">
    <source>
        <dbReference type="EMBL" id="CAF4121348.1"/>
    </source>
</evidence>
<evidence type="ECO:0000313" key="4">
    <source>
        <dbReference type="Proteomes" id="UP000663851"/>
    </source>
</evidence>
<feature type="compositionally biased region" description="Polar residues" evidence="1">
    <location>
        <begin position="173"/>
        <end position="193"/>
    </location>
</feature>
<feature type="compositionally biased region" description="Low complexity" evidence="1">
    <location>
        <begin position="388"/>
        <end position="409"/>
    </location>
</feature>
<feature type="compositionally biased region" description="Polar residues" evidence="1">
    <location>
        <begin position="292"/>
        <end position="302"/>
    </location>
</feature>
<feature type="compositionally biased region" description="Low complexity" evidence="1">
    <location>
        <begin position="144"/>
        <end position="160"/>
    </location>
</feature>
<evidence type="ECO:0000313" key="2">
    <source>
        <dbReference type="EMBL" id="CAF3250290.1"/>
    </source>
</evidence>
<feature type="compositionally biased region" description="Polar residues" evidence="1">
    <location>
        <begin position="1"/>
        <end position="20"/>
    </location>
</feature>
<dbReference type="EMBL" id="CAJOBO010000077">
    <property type="protein sequence ID" value="CAF4121348.1"/>
    <property type="molecule type" value="Genomic_DNA"/>
</dbReference>
<sequence>MTKEQLTTNWQSEAHTSTSEELIANSLPPRIGPYRSLSAKRPRDPSHRKSVSFNDVPIVHEVPSHDAMRNSNCDTYRSWAHTDATLPSSGISSFYSSQILLPFNSTSAAAQKINASRLSSTLYSTPSSFASSPSPVATPAVATATTTTTTNTSAAANSTANRIPDWAVRAKSTKPTSTADEATTTNENHSAGNSPVIIVHLPDERTSRDTTPKSSNQSIYNSVYLPYSHTSSGSALSSPHSVEYGEERKHSYRSAMIPDTDHYRSIPFSYAPMSDSAATYTSMLSTNLIQSNHSSNEHSTTGYPRAARARSATLPVSTNHSPTRANDNVSITPLRATAANLLPNNSNASTRTVLRPTTIAFQCSQPTNATMNLNNGPSTMTTLIATNNTNQSSTTATTTTPTTTNATKPPATPSRFGSTAAAAAVHSRFVLPSNRTLSTASLNSSAIKYTFAHPNMDSTFMNTTTQKPPQTTYARSRSAHVLSSRRTAPSPVVMLDSHSNGVGITTNPTTNLYATTKRNPNVRQTYGSYYMHRVLLPTSIH</sequence>